<dbReference type="GO" id="GO:0005737">
    <property type="term" value="C:cytoplasm"/>
    <property type="evidence" value="ECO:0007669"/>
    <property type="project" value="UniProtKB-SubCell"/>
</dbReference>
<dbReference type="RefSeq" id="WP_129204762.1">
    <property type="nucleotide sequence ID" value="NZ_CP035495.1"/>
</dbReference>
<dbReference type="Gene3D" id="2.70.70.10">
    <property type="entry name" value="Glucose Permease (Domain IIA)"/>
    <property type="match status" value="1"/>
</dbReference>
<dbReference type="EMBL" id="CP035495">
    <property type="protein sequence ID" value="QAY63600.1"/>
    <property type="molecule type" value="Genomic_DNA"/>
</dbReference>
<keyword evidence="2" id="KW-0813">Transport</keyword>
<feature type="domain" description="PTS EIIA type-1" evidence="7">
    <location>
        <begin position="23"/>
        <end position="128"/>
    </location>
</feature>
<sequence>MSEALTVLAPVAGTVRALADVPDPVFSAGLVGPGVAVDPDPLTGRDAVSPVSGTVVKLHPHAFVVTAPDGRAVLVHLGIDTVQLEGEGFTLHVAEGDAVEAGQVVVTWDPAAVTAGGRSALVPVVALDAGPDGALPVPAPGTTVAAGDPLLTLPARTA</sequence>
<name>A0A4P6ELD9_9MICO</name>
<dbReference type="Pfam" id="PF00358">
    <property type="entry name" value="PTS_EIIA_1"/>
    <property type="match status" value="1"/>
</dbReference>
<dbReference type="GO" id="GO:0016301">
    <property type="term" value="F:kinase activity"/>
    <property type="evidence" value="ECO:0007669"/>
    <property type="project" value="UniProtKB-KW"/>
</dbReference>
<keyword evidence="6" id="KW-0418">Kinase</keyword>
<dbReference type="InterPro" id="IPR011055">
    <property type="entry name" value="Dup_hybrid_motif"/>
</dbReference>
<evidence type="ECO:0000259" key="7">
    <source>
        <dbReference type="PROSITE" id="PS51093"/>
    </source>
</evidence>
<keyword evidence="9" id="KW-1185">Reference proteome</keyword>
<evidence type="ECO:0000256" key="1">
    <source>
        <dbReference type="ARBA" id="ARBA00004496"/>
    </source>
</evidence>
<dbReference type="GO" id="GO:0009401">
    <property type="term" value="P:phosphoenolpyruvate-dependent sugar phosphotransferase system"/>
    <property type="evidence" value="ECO:0007669"/>
    <property type="project" value="UniProtKB-KW"/>
</dbReference>
<keyword evidence="5" id="KW-0598">Phosphotransferase system</keyword>
<evidence type="ECO:0000256" key="2">
    <source>
        <dbReference type="ARBA" id="ARBA00022448"/>
    </source>
</evidence>
<keyword evidence="3 8" id="KW-0762">Sugar transport</keyword>
<evidence type="ECO:0000313" key="8">
    <source>
        <dbReference type="EMBL" id="QAY63600.1"/>
    </source>
</evidence>
<accession>A0A4P6ELD9</accession>
<dbReference type="PROSITE" id="PS51093">
    <property type="entry name" value="PTS_EIIA_TYPE_1"/>
    <property type="match status" value="1"/>
</dbReference>
<comment type="subcellular location">
    <subcellularLocation>
        <location evidence="1">Cytoplasm</location>
    </subcellularLocation>
</comment>
<evidence type="ECO:0000256" key="4">
    <source>
        <dbReference type="ARBA" id="ARBA00022679"/>
    </source>
</evidence>
<dbReference type="KEGG" id="xyl:ET495_10455"/>
<dbReference type="SUPFAM" id="SSF51261">
    <property type="entry name" value="Duplicated hybrid motif"/>
    <property type="match status" value="1"/>
</dbReference>
<reference evidence="8 9" key="1">
    <citation type="submission" date="2019-01" db="EMBL/GenBank/DDBJ databases">
        <title>Genome sequencing of strain 2JSPR-7.</title>
        <authorList>
            <person name="Heo J."/>
            <person name="Kim S.-J."/>
            <person name="Kim J.-S."/>
            <person name="Hong S.-B."/>
            <person name="Kwon S.-W."/>
        </authorList>
    </citation>
    <scope>NUCLEOTIDE SEQUENCE [LARGE SCALE GENOMIC DNA]</scope>
    <source>
        <strain evidence="8 9">2JSPR-7</strain>
    </source>
</reference>
<dbReference type="PROSITE" id="PS00371">
    <property type="entry name" value="PTS_EIIA_TYPE_1_HIS"/>
    <property type="match status" value="1"/>
</dbReference>
<proteinExistence type="predicted"/>
<dbReference type="PANTHER" id="PTHR45008">
    <property type="entry name" value="PTS SYSTEM GLUCOSE-SPECIFIC EIIA COMPONENT"/>
    <property type="match status" value="1"/>
</dbReference>
<dbReference type="AlphaFoldDB" id="A0A4P6ELD9"/>
<dbReference type="OrthoDB" id="9797715at2"/>
<dbReference type="InterPro" id="IPR050890">
    <property type="entry name" value="PTS_EIIA_component"/>
</dbReference>
<evidence type="ECO:0000256" key="5">
    <source>
        <dbReference type="ARBA" id="ARBA00022683"/>
    </source>
</evidence>
<evidence type="ECO:0000256" key="6">
    <source>
        <dbReference type="ARBA" id="ARBA00022777"/>
    </source>
</evidence>
<dbReference type="InterPro" id="IPR001127">
    <property type="entry name" value="PTS_EIIA_1_perm"/>
</dbReference>
<evidence type="ECO:0000313" key="9">
    <source>
        <dbReference type="Proteomes" id="UP000291758"/>
    </source>
</evidence>
<gene>
    <name evidence="8" type="ORF">ET495_10455</name>
</gene>
<organism evidence="8 9">
    <name type="scientific">Xylanimonas allomyrinae</name>
    <dbReference type="NCBI Taxonomy" id="2509459"/>
    <lineage>
        <taxon>Bacteria</taxon>
        <taxon>Bacillati</taxon>
        <taxon>Actinomycetota</taxon>
        <taxon>Actinomycetes</taxon>
        <taxon>Micrococcales</taxon>
        <taxon>Promicromonosporaceae</taxon>
        <taxon>Xylanimonas</taxon>
    </lineage>
</organism>
<evidence type="ECO:0000256" key="3">
    <source>
        <dbReference type="ARBA" id="ARBA00022597"/>
    </source>
</evidence>
<protein>
    <submittedName>
        <fullName evidence="8">PTS glucose transporter subunit IIA</fullName>
    </submittedName>
</protein>
<dbReference type="Proteomes" id="UP000291758">
    <property type="component" value="Chromosome"/>
</dbReference>
<keyword evidence="4" id="KW-0808">Transferase</keyword>
<dbReference type="PANTHER" id="PTHR45008:SF1">
    <property type="entry name" value="PTS SYSTEM GLUCOSE-SPECIFIC EIIA COMPONENT"/>
    <property type="match status" value="1"/>
</dbReference>
<dbReference type="NCBIfam" id="TIGR00830">
    <property type="entry name" value="PTBA"/>
    <property type="match status" value="1"/>
</dbReference>